<feature type="chain" id="PRO_5016320128" evidence="1">
    <location>
        <begin position="29"/>
        <end position="780"/>
    </location>
</feature>
<evidence type="ECO:0000256" key="1">
    <source>
        <dbReference type="SAM" id="SignalP"/>
    </source>
</evidence>
<keyword evidence="2" id="KW-0378">Hydrolase</keyword>
<accession>A0A327T8E2</accession>
<keyword evidence="1" id="KW-0732">Signal</keyword>
<feature type="signal peptide" evidence="1">
    <location>
        <begin position="1"/>
        <end position="28"/>
    </location>
</feature>
<dbReference type="AlphaFoldDB" id="A0A327T8E2"/>
<evidence type="ECO:0000313" key="3">
    <source>
        <dbReference type="Proteomes" id="UP000249754"/>
    </source>
</evidence>
<gene>
    <name evidence="2" type="ORF">LY11_00268</name>
</gene>
<comment type="caution">
    <text evidence="2">The sequence shown here is derived from an EMBL/GenBank/DDBJ whole genome shotgun (WGS) entry which is preliminary data.</text>
</comment>
<proteinExistence type="predicted"/>
<dbReference type="GO" id="GO:0016787">
    <property type="term" value="F:hydrolase activity"/>
    <property type="evidence" value="ECO:0007669"/>
    <property type="project" value="UniProtKB-KW"/>
</dbReference>
<protein>
    <submittedName>
        <fullName evidence="2">Glycosyl hydrolase family 101</fullName>
    </submittedName>
</protein>
<dbReference type="Pfam" id="PF11308">
    <property type="entry name" value="Glyco_hydro_129"/>
    <property type="match status" value="1"/>
</dbReference>
<evidence type="ECO:0000313" key="2">
    <source>
        <dbReference type="EMBL" id="RAJ37192.1"/>
    </source>
</evidence>
<dbReference type="RefSeq" id="WP_111631926.1">
    <property type="nucleotide sequence ID" value="NZ_QLLR01000001.1"/>
</dbReference>
<organism evidence="2 3">
    <name type="scientific">Pedobacter cryoconitis</name>
    <dbReference type="NCBI Taxonomy" id="188932"/>
    <lineage>
        <taxon>Bacteria</taxon>
        <taxon>Pseudomonadati</taxon>
        <taxon>Bacteroidota</taxon>
        <taxon>Sphingobacteriia</taxon>
        <taxon>Sphingobacteriales</taxon>
        <taxon>Sphingobacteriaceae</taxon>
        <taxon>Pedobacter</taxon>
    </lineage>
</organism>
<dbReference type="InterPro" id="IPR021459">
    <property type="entry name" value="GH101-related"/>
</dbReference>
<dbReference type="EMBL" id="QLLR01000001">
    <property type="protein sequence ID" value="RAJ37192.1"/>
    <property type="molecule type" value="Genomic_DNA"/>
</dbReference>
<reference evidence="2 3" key="1">
    <citation type="submission" date="2018-06" db="EMBL/GenBank/DDBJ databases">
        <title>Genomic Encyclopedia of Archaeal and Bacterial Type Strains, Phase II (KMG-II): from individual species to whole genera.</title>
        <authorList>
            <person name="Goeker M."/>
        </authorList>
    </citation>
    <scope>NUCLEOTIDE SEQUENCE [LARGE SCALE GENOMIC DNA]</scope>
    <source>
        <strain evidence="2 3">DSM 14825</strain>
    </source>
</reference>
<sequence>MRLVNCVSLSIKYSLFFILLMTAQAGLAQDRELSNEQIKVSVNPETFAVTTTDKKGNQYVISAPLVKRIARHVKQDKTHLSWAFGEDLTVFVELNDDYLDVTVKSADTAHLSWPKVESRFSAFTIPLHQGKYIPAQDEKWQAHFTKNPSVSGSQDLSMQFFATNFDDKALVYVIKNMFNNKLEFYTHQKTLALQFKHEFPATVKDKQFGFRIYLVNNDPVTIAKTYRKYVEEKSPILTLAEKARDNGNIRKLYGAPHIYIWNNEFLVNDDVKNWKLLKDKIIKESAAATMNPTKHIFELFGHKNAEAGREFLAAFSEFKKDAYISKFHKSLLLRALNEALKDGVVSLKSEEVNLKSGEVNLKSGEVNLKNRELSLKSRGLSKETLNEAYPLCFQPVQDWGGAPLAMLDQMKAAGIKDAWLGLNDWEAGEIHPEFVLKAKDKGYLIGPYDSYHSIHPPGKEVWITAKFEDTTLYNRAYVMNKNGKPAHAFLGQGRQLSPVLAMPVVKQRIMGLMKGPAQEFNSWFIDCDGTGEILDDYTPGRMTDQEQDLEARLMRMAWIRDQYKLVIGTEVGNDYAANTIAFGHGMTTPVIAWSDPDMRKNKNSPYYIGAYYSSDGGVPGRYGLQAPLKDEYLYIYFDSRFNIPLYQLVYNNAVITSHHWECGSLKIPGEIKNTALKEILYNVPPLYHLNQLEWIKYKRIISKQVKVFSKTHEQAVQLEMTGFDWLTKDRLVQRTTFGKNMEITANFSNVPFTTQGRTIPAHGLLIHQLLTGEKELYIPG</sequence>
<dbReference type="OrthoDB" id="2496946at2"/>
<name>A0A327T8E2_9SPHI</name>
<dbReference type="Proteomes" id="UP000249754">
    <property type="component" value="Unassembled WGS sequence"/>
</dbReference>